<evidence type="ECO:0000313" key="2">
    <source>
        <dbReference type="EMBL" id="KJR86107.1"/>
    </source>
</evidence>
<dbReference type="GeneID" id="27664786"/>
<accession>A0A0F2M8Z5</accession>
<name>A0A0F2M8Z5_SPOSC</name>
<dbReference type="OrthoDB" id="5207784at2759"/>
<feature type="region of interest" description="Disordered" evidence="1">
    <location>
        <begin position="1"/>
        <end position="54"/>
    </location>
</feature>
<reference evidence="2 3" key="2">
    <citation type="journal article" date="2015" name="Eukaryot. Cell">
        <title>Asexual propagation of a virulent clone complex in a human and feline outbreak of sporotrichosis.</title>
        <authorList>
            <person name="Teixeira Mde M."/>
            <person name="Rodrigues A.M."/>
            <person name="Tsui C.K."/>
            <person name="de Almeida L.G."/>
            <person name="Van Diepeningen A.D."/>
            <person name="van den Ende B.G."/>
            <person name="Fernandes G.F."/>
            <person name="Kano R."/>
            <person name="Hamelin R.C."/>
            <person name="Lopes-Bezerra L.M."/>
            <person name="Vasconcelos A.T."/>
            <person name="de Hoog S."/>
            <person name="de Camargo Z.P."/>
            <person name="Felipe M.S."/>
        </authorList>
    </citation>
    <scope>NUCLEOTIDE SEQUENCE [LARGE SCALE GENOMIC DNA]</scope>
    <source>
        <strain evidence="2 3">1099-18</strain>
    </source>
</reference>
<protein>
    <submittedName>
        <fullName evidence="2">Uncharacterized protein</fullName>
    </submittedName>
</protein>
<organism evidence="2 3">
    <name type="scientific">Sporothrix schenckii 1099-18</name>
    <dbReference type="NCBI Taxonomy" id="1397361"/>
    <lineage>
        <taxon>Eukaryota</taxon>
        <taxon>Fungi</taxon>
        <taxon>Dikarya</taxon>
        <taxon>Ascomycota</taxon>
        <taxon>Pezizomycotina</taxon>
        <taxon>Sordariomycetes</taxon>
        <taxon>Sordariomycetidae</taxon>
        <taxon>Ophiostomatales</taxon>
        <taxon>Ophiostomataceae</taxon>
        <taxon>Sporothrix</taxon>
    </lineage>
</organism>
<dbReference type="Proteomes" id="UP000033710">
    <property type="component" value="Unassembled WGS sequence"/>
</dbReference>
<dbReference type="VEuPathDB" id="FungiDB:SPSK_02641"/>
<dbReference type="RefSeq" id="XP_016588783.1">
    <property type="nucleotide sequence ID" value="XM_016729509.1"/>
</dbReference>
<sequence>MASADSKSTLPPDAAIEDASDAQSILPPYEETSRPSHGPASGPPPGAAPPAYQPSMLEVGWTAGKGKDAAADTAMFDVHAYNAEIVAAAALLLDGQTIVAENAPNTPLYRVNRGLATLGPATKAVELDRLEQRSDEAPIVLRPRNMYTLHRSRTFDYVVGLGGALGGSRPEFYMRATNARAAPLGHLGLRGRSFASWSAEPVLMEFNSKDGIKGLGWDQAHPAPVFRARHHPTRQGVLSWLDATGNEVALMYETMEARSIAVQARAEQGKDAAVVAPPPPPRPTNTPRLLVTAPMRRDQRDALVAVWCCYAWAQGVSRHVDVPLPRGKNPYHYSRVFN</sequence>
<comment type="caution">
    <text evidence="2">The sequence shown here is derived from an EMBL/GenBank/DDBJ whole genome shotgun (WGS) entry which is preliminary data.</text>
</comment>
<proteinExistence type="predicted"/>
<gene>
    <name evidence="2" type="ORF">SPSK_02641</name>
</gene>
<dbReference type="KEGG" id="ssck:SPSK_02641"/>
<dbReference type="AlphaFoldDB" id="A0A0F2M8Z5"/>
<dbReference type="EMBL" id="AXCR01000006">
    <property type="protein sequence ID" value="KJR86107.1"/>
    <property type="molecule type" value="Genomic_DNA"/>
</dbReference>
<evidence type="ECO:0000313" key="3">
    <source>
        <dbReference type="Proteomes" id="UP000033710"/>
    </source>
</evidence>
<reference evidence="2 3" key="1">
    <citation type="journal article" date="2014" name="BMC Genomics">
        <title>Comparative genomics of the major fungal agents of human and animal Sporotrichosis: Sporothrix schenckii and Sporothrix brasiliensis.</title>
        <authorList>
            <person name="Teixeira M.M."/>
            <person name="de Almeida L.G."/>
            <person name="Kubitschek-Barreira P."/>
            <person name="Alves F.L."/>
            <person name="Kioshima E.S."/>
            <person name="Abadio A.K."/>
            <person name="Fernandes L."/>
            <person name="Derengowski L.S."/>
            <person name="Ferreira K.S."/>
            <person name="Souza R.C."/>
            <person name="Ruiz J.C."/>
            <person name="de Andrade N.C."/>
            <person name="Paes H.C."/>
            <person name="Nicola A.M."/>
            <person name="Albuquerque P."/>
            <person name="Gerber A.L."/>
            <person name="Martins V.P."/>
            <person name="Peconick L.D."/>
            <person name="Neto A.V."/>
            <person name="Chaucanez C.B."/>
            <person name="Silva P.A."/>
            <person name="Cunha O.L."/>
            <person name="de Oliveira F.F."/>
            <person name="dos Santos T.C."/>
            <person name="Barros A.L."/>
            <person name="Soares M.A."/>
            <person name="de Oliveira L.M."/>
            <person name="Marini M.M."/>
            <person name="Villalobos-Duno H."/>
            <person name="Cunha M.M."/>
            <person name="de Hoog S."/>
            <person name="da Silveira J.F."/>
            <person name="Henrissat B."/>
            <person name="Nino-Vega G.A."/>
            <person name="Cisalpino P.S."/>
            <person name="Mora-Montes H.M."/>
            <person name="Almeida S.R."/>
            <person name="Stajich J.E."/>
            <person name="Lopes-Bezerra L.M."/>
            <person name="Vasconcelos A.T."/>
            <person name="Felipe M.S."/>
        </authorList>
    </citation>
    <scope>NUCLEOTIDE SEQUENCE [LARGE SCALE GENOMIC DNA]</scope>
    <source>
        <strain evidence="2 3">1099-18</strain>
    </source>
</reference>
<feature type="compositionally biased region" description="Pro residues" evidence="1">
    <location>
        <begin position="41"/>
        <end position="52"/>
    </location>
</feature>
<evidence type="ECO:0000256" key="1">
    <source>
        <dbReference type="SAM" id="MobiDB-lite"/>
    </source>
</evidence>